<sequence length="90" mass="10412">MTKILQTIQIQSQIIQSNQKQQSKAEIILQYLSPNESKQKAQKLTFSRHTSVVVGADFTLGVGICKGRYGIRIWEREEQKEEMARSMENR</sequence>
<dbReference type="AlphaFoldDB" id="A0A251Q1T3"/>
<accession>A0A251Q1T3</accession>
<evidence type="ECO:0000313" key="1">
    <source>
        <dbReference type="EMBL" id="ONI17817.1"/>
    </source>
</evidence>
<evidence type="ECO:0000313" key="2">
    <source>
        <dbReference type="Proteomes" id="UP000006882"/>
    </source>
</evidence>
<dbReference type="Proteomes" id="UP000006882">
    <property type="component" value="Chromosome G3"/>
</dbReference>
<gene>
    <name evidence="1" type="ORF">PRUPE_3G180300</name>
</gene>
<protein>
    <submittedName>
        <fullName evidence="1">Uncharacterized protein</fullName>
    </submittedName>
</protein>
<dbReference type="EMBL" id="CM007653">
    <property type="protein sequence ID" value="ONI17817.1"/>
    <property type="molecule type" value="Genomic_DNA"/>
</dbReference>
<dbReference type="Gramene" id="ONI17817">
    <property type="protein sequence ID" value="ONI17817"/>
    <property type="gene ID" value="PRUPE_3G180300"/>
</dbReference>
<reference evidence="1 2" key="1">
    <citation type="journal article" date="2013" name="Nat. Genet.">
        <title>The high-quality draft genome of peach (Prunus persica) identifies unique patterns of genetic diversity, domestication and genome evolution.</title>
        <authorList>
            <consortium name="International Peach Genome Initiative"/>
            <person name="Verde I."/>
            <person name="Abbott A.G."/>
            <person name="Scalabrin S."/>
            <person name="Jung S."/>
            <person name="Shu S."/>
            <person name="Marroni F."/>
            <person name="Zhebentyayeva T."/>
            <person name="Dettori M.T."/>
            <person name="Grimwood J."/>
            <person name="Cattonaro F."/>
            <person name="Zuccolo A."/>
            <person name="Rossini L."/>
            <person name="Jenkins J."/>
            <person name="Vendramin E."/>
            <person name="Meisel L.A."/>
            <person name="Decroocq V."/>
            <person name="Sosinski B."/>
            <person name="Prochnik S."/>
            <person name="Mitros T."/>
            <person name="Policriti A."/>
            <person name="Cipriani G."/>
            <person name="Dondini L."/>
            <person name="Ficklin S."/>
            <person name="Goodstein D.M."/>
            <person name="Xuan P."/>
            <person name="Del Fabbro C."/>
            <person name="Aramini V."/>
            <person name="Copetti D."/>
            <person name="Gonzalez S."/>
            <person name="Horner D.S."/>
            <person name="Falchi R."/>
            <person name="Lucas S."/>
            <person name="Mica E."/>
            <person name="Maldonado J."/>
            <person name="Lazzari B."/>
            <person name="Bielenberg D."/>
            <person name="Pirona R."/>
            <person name="Miculan M."/>
            <person name="Barakat A."/>
            <person name="Testolin R."/>
            <person name="Stella A."/>
            <person name="Tartarini S."/>
            <person name="Tonutti P."/>
            <person name="Arus P."/>
            <person name="Orellana A."/>
            <person name="Wells C."/>
            <person name="Main D."/>
            <person name="Vizzotto G."/>
            <person name="Silva H."/>
            <person name="Salamini F."/>
            <person name="Schmutz J."/>
            <person name="Morgante M."/>
            <person name="Rokhsar D.S."/>
        </authorList>
    </citation>
    <scope>NUCLEOTIDE SEQUENCE [LARGE SCALE GENOMIC DNA]</scope>
    <source>
        <strain evidence="2">cv. Nemared</strain>
    </source>
</reference>
<keyword evidence="2" id="KW-1185">Reference proteome</keyword>
<organism evidence="1 2">
    <name type="scientific">Prunus persica</name>
    <name type="common">Peach</name>
    <name type="synonym">Amygdalus persica</name>
    <dbReference type="NCBI Taxonomy" id="3760"/>
    <lineage>
        <taxon>Eukaryota</taxon>
        <taxon>Viridiplantae</taxon>
        <taxon>Streptophyta</taxon>
        <taxon>Embryophyta</taxon>
        <taxon>Tracheophyta</taxon>
        <taxon>Spermatophyta</taxon>
        <taxon>Magnoliopsida</taxon>
        <taxon>eudicotyledons</taxon>
        <taxon>Gunneridae</taxon>
        <taxon>Pentapetalae</taxon>
        <taxon>rosids</taxon>
        <taxon>fabids</taxon>
        <taxon>Rosales</taxon>
        <taxon>Rosaceae</taxon>
        <taxon>Amygdaloideae</taxon>
        <taxon>Amygdaleae</taxon>
        <taxon>Prunus</taxon>
    </lineage>
</organism>
<name>A0A251Q1T3_PRUPE</name>
<proteinExistence type="predicted"/>